<evidence type="ECO:0000313" key="1">
    <source>
        <dbReference type="EMBL" id="QDV82906.1"/>
    </source>
</evidence>
<evidence type="ECO:0008006" key="3">
    <source>
        <dbReference type="Google" id="ProtNLM"/>
    </source>
</evidence>
<proteinExistence type="predicted"/>
<dbReference type="InterPro" id="IPR029044">
    <property type="entry name" value="Nucleotide-diphossugar_trans"/>
</dbReference>
<evidence type="ECO:0000313" key="2">
    <source>
        <dbReference type="Proteomes" id="UP000318081"/>
    </source>
</evidence>
<dbReference type="PANTHER" id="PTHR35105:SF2">
    <property type="entry name" value="PROTEIN CDI"/>
    <property type="match status" value="1"/>
</dbReference>
<dbReference type="PANTHER" id="PTHR35105">
    <property type="entry name" value="EXPRESSED PROTEIN"/>
    <property type="match status" value="1"/>
</dbReference>
<accession>A0ABX5XQK7</accession>
<protein>
    <recommendedName>
        <fullName evidence="3">Glycosyltransferase</fullName>
    </recommendedName>
</protein>
<gene>
    <name evidence="1" type="ORF">TBK1r_18380</name>
</gene>
<dbReference type="Proteomes" id="UP000318081">
    <property type="component" value="Chromosome"/>
</dbReference>
<keyword evidence="2" id="KW-1185">Reference proteome</keyword>
<dbReference type="SUPFAM" id="SSF53448">
    <property type="entry name" value="Nucleotide-diphospho-sugar transferases"/>
    <property type="match status" value="1"/>
</dbReference>
<sequence>MGRRINNSDGLAIDRLDTIYIGYDPREHVAVRVLMESIERHASRPINVVTLNVMGLRRSGLYRRTPHVDSTCWGNPPSKDMVDAFDGRPFSTDFSFTRFLVPFLNQLEGFAVFMDCDMYFRKDPCLLFDEFAKQDGPAIHCVQHQYDGGGQERKMYGCLQTSYSRKNWSSFVLYNCGHPAHHMLTVDDVNTKPGRWLHNFQWLPDDEIGALPDQWNWLDGHSDESTDPANVHFTTGGPWFGEEAGLGYDTWKPKREIDARYSQEWLELAREFAVLPTPAETQ</sequence>
<dbReference type="EMBL" id="CP036432">
    <property type="protein sequence ID" value="QDV82906.1"/>
    <property type="molecule type" value="Genomic_DNA"/>
</dbReference>
<name>A0ABX5XQK7_9BACT</name>
<reference evidence="1 2" key="1">
    <citation type="submission" date="2019-02" db="EMBL/GenBank/DDBJ databases">
        <title>Deep-cultivation of Planctomycetes and their phenomic and genomic characterization uncovers novel biology.</title>
        <authorList>
            <person name="Wiegand S."/>
            <person name="Jogler M."/>
            <person name="Boedeker C."/>
            <person name="Pinto D."/>
            <person name="Vollmers J."/>
            <person name="Rivas-Marin E."/>
            <person name="Kohn T."/>
            <person name="Peeters S.H."/>
            <person name="Heuer A."/>
            <person name="Rast P."/>
            <person name="Oberbeckmann S."/>
            <person name="Bunk B."/>
            <person name="Jeske O."/>
            <person name="Meyerdierks A."/>
            <person name="Storesund J.E."/>
            <person name="Kallscheuer N."/>
            <person name="Luecker S."/>
            <person name="Lage O.M."/>
            <person name="Pohl T."/>
            <person name="Merkel B.J."/>
            <person name="Hornburger P."/>
            <person name="Mueller R.-W."/>
            <person name="Bruemmer F."/>
            <person name="Labrenz M."/>
            <person name="Spormann A.M."/>
            <person name="Op den Camp H."/>
            <person name="Overmann J."/>
            <person name="Amann R."/>
            <person name="Jetten M.S.M."/>
            <person name="Mascher T."/>
            <person name="Medema M.H."/>
            <person name="Devos D.P."/>
            <person name="Kaster A.-K."/>
            <person name="Ovreas L."/>
            <person name="Rohde M."/>
            <person name="Galperin M.Y."/>
            <person name="Jogler C."/>
        </authorList>
    </citation>
    <scope>NUCLEOTIDE SEQUENCE [LARGE SCALE GENOMIC DNA]</scope>
    <source>
        <strain evidence="1 2">TBK1r</strain>
    </source>
</reference>
<organism evidence="1 2">
    <name type="scientific">Stieleria magnilauensis</name>
    <dbReference type="NCBI Taxonomy" id="2527963"/>
    <lineage>
        <taxon>Bacteria</taxon>
        <taxon>Pseudomonadati</taxon>
        <taxon>Planctomycetota</taxon>
        <taxon>Planctomycetia</taxon>
        <taxon>Pirellulales</taxon>
        <taxon>Pirellulaceae</taxon>
        <taxon>Stieleria</taxon>
    </lineage>
</organism>